<dbReference type="RefSeq" id="XP_025472295.1">
    <property type="nucleotide sequence ID" value="XM_025615345.1"/>
</dbReference>
<accession>A0A317XAE1</accession>
<dbReference type="EMBL" id="MSFK01000002">
    <property type="protein sequence ID" value="PWY95534.1"/>
    <property type="molecule type" value="Genomic_DNA"/>
</dbReference>
<proteinExistence type="predicted"/>
<dbReference type="Proteomes" id="UP000246702">
    <property type="component" value="Unassembled WGS sequence"/>
</dbReference>
<gene>
    <name evidence="2" type="ORF">BO94DRAFT_580724</name>
</gene>
<keyword evidence="1" id="KW-0812">Transmembrane</keyword>
<protein>
    <submittedName>
        <fullName evidence="2">Uncharacterized protein</fullName>
    </submittedName>
</protein>
<comment type="caution">
    <text evidence="2">The sequence shown here is derived from an EMBL/GenBank/DDBJ whole genome shotgun (WGS) entry which is preliminary data.</text>
</comment>
<keyword evidence="1" id="KW-1133">Transmembrane helix</keyword>
<name>A0A317XAE1_9EURO</name>
<organism evidence="2 3">
    <name type="scientific">Aspergillus sclerotioniger CBS 115572</name>
    <dbReference type="NCBI Taxonomy" id="1450535"/>
    <lineage>
        <taxon>Eukaryota</taxon>
        <taxon>Fungi</taxon>
        <taxon>Dikarya</taxon>
        <taxon>Ascomycota</taxon>
        <taxon>Pezizomycotina</taxon>
        <taxon>Eurotiomycetes</taxon>
        <taxon>Eurotiomycetidae</taxon>
        <taxon>Eurotiales</taxon>
        <taxon>Aspergillaceae</taxon>
        <taxon>Aspergillus</taxon>
        <taxon>Aspergillus subgen. Circumdati</taxon>
    </lineage>
</organism>
<feature type="transmembrane region" description="Helical" evidence="1">
    <location>
        <begin position="389"/>
        <end position="411"/>
    </location>
</feature>
<sequence>MAKGTNLHIKIKSDRAPRSAENVQWIGLTRPHGPSWYQAWLSSQFEELPSSILDIFHVDHERCTSESHWECFVSAFLAISECIASTSAITIDGIIIQLLEKSVIATDASYDSLQYARYFVFSVLGWQTMLFKPAHPTEPVHQLTIEEQRGCCEYTHMSLQQDMRVCEQDPLSEFLMGFGVLLPSKNICLNDDQDVLHIFHQQVEVSARTFNAYNLSSITGIRIKWVDTLACHLAFNASTRELSLFQCPSFCQFCLLTYESLGQGSIHACATTSKLRCQWATEDEVNQLLREILLSYRLLFGQTKRSRVLFRSLNPFAQCSKPSRDPLLSTLCGKKPCFPGLVQKERYYLSQDFPVLRYRIAVLQRQLATTTPCTWVQLWRDKRDSANWLTFWAVIFFGAFGSLMSLLQVVLQFV</sequence>
<dbReference type="AlphaFoldDB" id="A0A317XAE1"/>
<dbReference type="OrthoDB" id="5428890at2759"/>
<keyword evidence="1" id="KW-0472">Membrane</keyword>
<dbReference type="GeneID" id="37117488"/>
<evidence type="ECO:0000313" key="3">
    <source>
        <dbReference type="Proteomes" id="UP000246702"/>
    </source>
</evidence>
<dbReference type="STRING" id="1450535.A0A317XAE1"/>
<evidence type="ECO:0000313" key="2">
    <source>
        <dbReference type="EMBL" id="PWY95534.1"/>
    </source>
</evidence>
<evidence type="ECO:0000256" key="1">
    <source>
        <dbReference type="SAM" id="Phobius"/>
    </source>
</evidence>
<keyword evidence="3" id="KW-1185">Reference proteome</keyword>
<reference evidence="2 3" key="1">
    <citation type="submission" date="2016-12" db="EMBL/GenBank/DDBJ databases">
        <title>The genomes of Aspergillus section Nigri reveals drivers in fungal speciation.</title>
        <authorList>
            <consortium name="DOE Joint Genome Institute"/>
            <person name="Vesth T.C."/>
            <person name="Nybo J."/>
            <person name="Theobald S."/>
            <person name="Brandl J."/>
            <person name="Frisvad J.C."/>
            <person name="Nielsen K.F."/>
            <person name="Lyhne E.K."/>
            <person name="Kogle M.E."/>
            <person name="Kuo A."/>
            <person name="Riley R."/>
            <person name="Clum A."/>
            <person name="Nolan M."/>
            <person name="Lipzen A."/>
            <person name="Salamov A."/>
            <person name="Henrissat B."/>
            <person name="Wiebenga A."/>
            <person name="De Vries R.P."/>
            <person name="Grigoriev I.V."/>
            <person name="Mortensen U.H."/>
            <person name="Andersen M.R."/>
            <person name="Baker S.E."/>
        </authorList>
    </citation>
    <scope>NUCLEOTIDE SEQUENCE [LARGE SCALE GENOMIC DNA]</scope>
    <source>
        <strain evidence="2 3">CBS 115572</strain>
    </source>
</reference>